<sequence>MHYDTLRRASNDRKRYSLDYPRDASAVFGRIWYLERKCDRPIRGMYEALGLLINAVFVIIHLGMGASKLYSVSNPSGLDVT</sequence>
<dbReference type="AlphaFoldDB" id="F0WKT3"/>
<evidence type="ECO:0000256" key="1">
    <source>
        <dbReference type="SAM" id="Phobius"/>
    </source>
</evidence>
<dbReference type="HOGENOM" id="CLU_2578839_0_0_1"/>
<protein>
    <submittedName>
        <fullName evidence="2">AlNc14C137G7123 protein</fullName>
    </submittedName>
</protein>
<keyword evidence="1" id="KW-0472">Membrane</keyword>
<accession>F0WKT3</accession>
<dbReference type="EMBL" id="FR824182">
    <property type="protein sequence ID" value="CCA21890.1"/>
    <property type="molecule type" value="Genomic_DNA"/>
</dbReference>
<gene>
    <name evidence="2" type="primary">AlNc14C137G7123</name>
    <name evidence="2" type="ORF">ALNC14_080330</name>
</gene>
<reference evidence="2" key="1">
    <citation type="journal article" date="2011" name="PLoS Biol.">
        <title>Gene gain and loss during evolution of obligate parasitism in the white rust pathogen of Arabidopsis thaliana.</title>
        <authorList>
            <person name="Kemen E."/>
            <person name="Gardiner A."/>
            <person name="Schultz-Larsen T."/>
            <person name="Kemen A.C."/>
            <person name="Balmuth A.L."/>
            <person name="Robert-Seilaniantz A."/>
            <person name="Bailey K."/>
            <person name="Holub E."/>
            <person name="Studholme D.J."/>
            <person name="Maclean D."/>
            <person name="Jones J.D."/>
        </authorList>
    </citation>
    <scope>NUCLEOTIDE SEQUENCE</scope>
</reference>
<feature type="transmembrane region" description="Helical" evidence="1">
    <location>
        <begin position="46"/>
        <end position="66"/>
    </location>
</feature>
<evidence type="ECO:0000313" key="2">
    <source>
        <dbReference type="EMBL" id="CCA21890.1"/>
    </source>
</evidence>
<keyword evidence="1" id="KW-0812">Transmembrane</keyword>
<reference evidence="2" key="2">
    <citation type="submission" date="2011-02" db="EMBL/GenBank/DDBJ databases">
        <authorList>
            <person name="MacLean D."/>
        </authorList>
    </citation>
    <scope>NUCLEOTIDE SEQUENCE</scope>
</reference>
<organism evidence="2">
    <name type="scientific">Albugo laibachii Nc14</name>
    <dbReference type="NCBI Taxonomy" id="890382"/>
    <lineage>
        <taxon>Eukaryota</taxon>
        <taxon>Sar</taxon>
        <taxon>Stramenopiles</taxon>
        <taxon>Oomycota</taxon>
        <taxon>Peronosporomycetes</taxon>
        <taxon>Albuginales</taxon>
        <taxon>Albuginaceae</taxon>
        <taxon>Albugo</taxon>
    </lineage>
</organism>
<proteinExistence type="predicted"/>
<name>F0WKT3_9STRA</name>
<keyword evidence="1" id="KW-1133">Transmembrane helix</keyword>